<dbReference type="EMBL" id="JAHQXF010000001">
    <property type="protein sequence ID" value="MBV0923080.1"/>
    <property type="molecule type" value="Genomic_DNA"/>
</dbReference>
<evidence type="ECO:0000313" key="2">
    <source>
        <dbReference type="EMBL" id="MBV0923080.1"/>
    </source>
</evidence>
<gene>
    <name evidence="2" type="ORF">KTS45_02610</name>
</gene>
<dbReference type="GO" id="GO:0005975">
    <property type="term" value="P:carbohydrate metabolic process"/>
    <property type="evidence" value="ECO:0007669"/>
    <property type="project" value="InterPro"/>
</dbReference>
<feature type="domain" description="NodB homology" evidence="1">
    <location>
        <begin position="36"/>
        <end position="155"/>
    </location>
</feature>
<proteinExistence type="predicted"/>
<evidence type="ECO:0000259" key="1">
    <source>
        <dbReference type="Pfam" id="PF01522"/>
    </source>
</evidence>
<dbReference type="OrthoDB" id="10436at2157"/>
<dbReference type="InterPro" id="IPR011330">
    <property type="entry name" value="Glyco_hydro/deAcase_b/a-brl"/>
</dbReference>
<dbReference type="RefSeq" id="WP_162316236.1">
    <property type="nucleotide sequence ID" value="NZ_JAHQXF010000001.1"/>
</dbReference>
<dbReference type="InterPro" id="IPR002509">
    <property type="entry name" value="NODB_dom"/>
</dbReference>
<reference evidence="2 3" key="1">
    <citation type="submission" date="2021-06" db="EMBL/GenBank/DDBJ databases">
        <title>New haloarchaea isolates fom saline soil.</title>
        <authorList>
            <person name="Duran-Viseras A."/>
            <person name="Sanchez-Porro C.S."/>
            <person name="Ventosa A."/>
        </authorList>
    </citation>
    <scope>NUCLEOTIDE SEQUENCE [LARGE SCALE GENOMIC DNA]</scope>
    <source>
        <strain evidence="2 3">JCM 183640</strain>
    </source>
</reference>
<dbReference type="Gene3D" id="3.20.20.370">
    <property type="entry name" value="Glycoside hydrolase/deacetylase"/>
    <property type="match status" value="1"/>
</dbReference>
<keyword evidence="3" id="KW-1185">Reference proteome</keyword>
<comment type="caution">
    <text evidence="2">The sequence shown here is derived from an EMBL/GenBank/DDBJ whole genome shotgun (WGS) entry which is preliminary data.</text>
</comment>
<protein>
    <submittedName>
        <fullName evidence="2">Polysaccharide deacetylase family protein</fullName>
    </submittedName>
</protein>
<dbReference type="Proteomes" id="UP000766550">
    <property type="component" value="Unassembled WGS sequence"/>
</dbReference>
<accession>A0A8J8C703</accession>
<name>A0A8J8C703_9EURY</name>
<evidence type="ECO:0000313" key="3">
    <source>
        <dbReference type="Proteomes" id="UP000766550"/>
    </source>
</evidence>
<dbReference type="SUPFAM" id="SSF88713">
    <property type="entry name" value="Glycoside hydrolase/deacetylase"/>
    <property type="match status" value="1"/>
</dbReference>
<organism evidence="2 3">
    <name type="scientific">Haloarcula limicola</name>
    <dbReference type="NCBI Taxonomy" id="1429915"/>
    <lineage>
        <taxon>Archaea</taxon>
        <taxon>Methanobacteriati</taxon>
        <taxon>Methanobacteriota</taxon>
        <taxon>Stenosarchaea group</taxon>
        <taxon>Halobacteria</taxon>
        <taxon>Halobacteriales</taxon>
        <taxon>Haloarculaceae</taxon>
        <taxon>Haloarcula</taxon>
    </lineage>
</organism>
<sequence>MGTVVISVDAELGWGFHDYEPGDRPTERIERSRWGWNRLADLFEEFRIPATWAIVGHLFESECNGAHVGHPSPPGWFDHERDPDPMPAEFRFAPDLIRSLVDGPVDHDIGSHTYSHVEFGESYATPELARAECERSVEVAEAAGLSLSSFIFPRNKLGHRAALAETGFTCYRGPAPEPAIDGPLLAPARKLARATVVDAAPPLVEPTVDEHGLVNVPASLFLYELQGPARRAIASAVGDPVLKQARLGIDAAAAGDGICHLWLHPNNVRREYDVEPLREILRYLDRARERTDLTVETMADVAEATLRGERQTAKQV</sequence>
<dbReference type="Pfam" id="PF01522">
    <property type="entry name" value="Polysacc_deac_1"/>
    <property type="match status" value="1"/>
</dbReference>
<dbReference type="CDD" id="cd10929">
    <property type="entry name" value="CE4_u5"/>
    <property type="match status" value="1"/>
</dbReference>
<dbReference type="GO" id="GO:0016810">
    <property type="term" value="F:hydrolase activity, acting on carbon-nitrogen (but not peptide) bonds"/>
    <property type="evidence" value="ECO:0007669"/>
    <property type="project" value="InterPro"/>
</dbReference>
<dbReference type="AlphaFoldDB" id="A0A8J8C703"/>